<dbReference type="InterPro" id="IPR000014">
    <property type="entry name" value="PAS"/>
</dbReference>
<feature type="domain" description="PAS" evidence="6">
    <location>
        <begin position="116"/>
        <end position="193"/>
    </location>
</feature>
<dbReference type="SUPFAM" id="SSF55785">
    <property type="entry name" value="PYP-like sensor domain (PAS domain)"/>
    <property type="match status" value="3"/>
</dbReference>
<comment type="caution">
    <text evidence="8">The sequence shown here is derived from an EMBL/GenBank/DDBJ whole genome shotgun (WGS) entry which is preliminary data.</text>
</comment>
<dbReference type="RefSeq" id="WP_250584747.1">
    <property type="nucleotide sequence ID" value="NZ_JAKRVX010000004.1"/>
</dbReference>
<feature type="domain" description="PAS" evidence="6">
    <location>
        <begin position="241"/>
        <end position="287"/>
    </location>
</feature>
<dbReference type="PANTHER" id="PTHR47429">
    <property type="entry name" value="PROTEIN TWIN LOV 1"/>
    <property type="match status" value="1"/>
</dbReference>
<gene>
    <name evidence="8" type="ORF">AArcSt2_11345</name>
</gene>
<evidence type="ECO:0000256" key="1">
    <source>
        <dbReference type="ARBA" id="ARBA00022553"/>
    </source>
</evidence>
<evidence type="ECO:0000259" key="5">
    <source>
        <dbReference type="PROSITE" id="PS50109"/>
    </source>
</evidence>
<proteinExistence type="predicted"/>
<dbReference type="Pfam" id="PF00512">
    <property type="entry name" value="HisKA"/>
    <property type="match status" value="1"/>
</dbReference>
<reference evidence="8" key="1">
    <citation type="journal article" date="2022" name="Syst. Appl. Microbiol.">
        <title>Natronocalculus amylovorans gen. nov., sp. nov., and Natranaeroarchaeum aerophilus sp. nov., dominant culturable amylolytic natronoarchaea from hypersaline soda lakes in southwestern Siberia.</title>
        <authorList>
            <person name="Sorokin D.Y."/>
            <person name="Elcheninov A.G."/>
            <person name="Khizhniak T.V."/>
            <person name="Koenen M."/>
            <person name="Bale N.J."/>
            <person name="Damste J.S.S."/>
            <person name="Kublanov I.V."/>
        </authorList>
    </citation>
    <scope>NUCLEOTIDE SEQUENCE</scope>
    <source>
        <strain evidence="8">AArc-St2</strain>
    </source>
</reference>
<dbReference type="Pfam" id="PF13426">
    <property type="entry name" value="PAS_9"/>
    <property type="match status" value="3"/>
</dbReference>
<dbReference type="SMART" id="SM00388">
    <property type="entry name" value="HisKA"/>
    <property type="match status" value="1"/>
</dbReference>
<dbReference type="Gene3D" id="3.30.450.20">
    <property type="entry name" value="PAS domain"/>
    <property type="match status" value="3"/>
</dbReference>
<accession>A0AAE3K9F6</accession>
<dbReference type="InterPro" id="IPR036097">
    <property type="entry name" value="HisK_dim/P_sf"/>
</dbReference>
<name>A0AAE3K9F6_9EURY</name>
<dbReference type="CDD" id="cd00075">
    <property type="entry name" value="HATPase"/>
    <property type="match status" value="1"/>
</dbReference>
<organism evidence="8 9">
    <name type="scientific">Natronocalculus amylovorans</name>
    <dbReference type="NCBI Taxonomy" id="2917812"/>
    <lineage>
        <taxon>Archaea</taxon>
        <taxon>Methanobacteriati</taxon>
        <taxon>Methanobacteriota</taxon>
        <taxon>Stenosarchaea group</taxon>
        <taxon>Halobacteria</taxon>
        <taxon>Halobacteriales</taxon>
        <taxon>Haloferacaceae</taxon>
        <taxon>Natronocalculus</taxon>
    </lineage>
</organism>
<dbReference type="InterPro" id="IPR001610">
    <property type="entry name" value="PAC"/>
</dbReference>
<feature type="domain" description="PAC" evidence="7">
    <location>
        <begin position="312"/>
        <end position="366"/>
    </location>
</feature>
<feature type="domain" description="Histidine kinase" evidence="5">
    <location>
        <begin position="370"/>
        <end position="578"/>
    </location>
</feature>
<dbReference type="CDD" id="cd00130">
    <property type="entry name" value="PAS"/>
    <property type="match status" value="3"/>
</dbReference>
<dbReference type="InterPro" id="IPR003594">
    <property type="entry name" value="HATPase_dom"/>
</dbReference>
<dbReference type="InterPro" id="IPR035965">
    <property type="entry name" value="PAS-like_dom_sf"/>
</dbReference>
<dbReference type="SMART" id="SM00091">
    <property type="entry name" value="PAS"/>
    <property type="match status" value="3"/>
</dbReference>
<dbReference type="InterPro" id="IPR004358">
    <property type="entry name" value="Sig_transdc_His_kin-like_C"/>
</dbReference>
<dbReference type="InterPro" id="IPR003661">
    <property type="entry name" value="HisK_dim/P_dom"/>
</dbReference>
<dbReference type="Proteomes" id="UP001203207">
    <property type="component" value="Unassembled WGS sequence"/>
</dbReference>
<dbReference type="PRINTS" id="PR00344">
    <property type="entry name" value="BCTRLSENSOR"/>
</dbReference>
<dbReference type="SUPFAM" id="SSF47384">
    <property type="entry name" value="Homodimeric domain of signal transducing histidine kinase"/>
    <property type="match status" value="1"/>
</dbReference>
<dbReference type="CDD" id="cd00082">
    <property type="entry name" value="HisKA"/>
    <property type="match status" value="1"/>
</dbReference>
<dbReference type="AlphaFoldDB" id="A0AAE3K9F6"/>
<dbReference type="EMBL" id="JAKRVX010000004">
    <property type="protein sequence ID" value="MCL9817540.1"/>
    <property type="molecule type" value="Genomic_DNA"/>
</dbReference>
<keyword evidence="9" id="KW-1185">Reference proteome</keyword>
<feature type="domain" description="PAC" evidence="7">
    <location>
        <begin position="192"/>
        <end position="244"/>
    </location>
</feature>
<dbReference type="SMART" id="SM00387">
    <property type="entry name" value="HATPase_c"/>
    <property type="match status" value="1"/>
</dbReference>
<dbReference type="SMART" id="SM00086">
    <property type="entry name" value="PAC"/>
    <property type="match status" value="2"/>
</dbReference>
<dbReference type="Gene3D" id="3.30.565.10">
    <property type="entry name" value="Histidine kinase-like ATPase, C-terminal domain"/>
    <property type="match status" value="1"/>
</dbReference>
<dbReference type="InterPro" id="IPR000700">
    <property type="entry name" value="PAS-assoc_C"/>
</dbReference>
<sequence length="594" mass="66375">MLYPNSPTYVGAIVIHDKDEVIHVTSSFLSLFNFDSRESVIGASIRDYIAPSDHDRLVGQFDRIETGSTPALGLAITILDGSGDSREVITLSSPIKWEGQNRIQTLFFDIDSELNASGLVTKTMDSSPIGISIADARQDDEPLIYINDGFVQLTGYPREEIIGQNCRFLQGEQTRPEPVAKVRNAIENEVPVTVELRNYRKDGSMFWNRLSIQPVTNDDGDVTHFLGFQEDISAQKAYEQEQTLFETQANAVEKSLFITDVDGTIKYVNSQFEETTGFMATEAIGQTPRILNSGAQDSAFYEALWETITAGEVWEATITNQRKTGERYTVEQKIVPITNGHGEITHFVSVEDDVTDQQFTEEVLGVMSRVLRHNVRNSVNAIQGYAEMLEDKTVDPGDRAALRAIQNQAAQLEAISNRSRDIRELFRRRYEQHTMGVETIGKFVEQRRARHPDVDIDFSIDVRGGRHIQNGSLLQIAIDEALENAIVYSDQERPQIEVTVTELVDAGSIRIEIADDGPGIPQDEWNVILSGTETPLAHGSGIGLWMMYWTITALGGTLELTDNEPRGSIITYELPIGTIESDLIEQNDQNRPNK</sequence>
<keyword evidence="3" id="KW-0288">FMN</keyword>
<evidence type="ECO:0000256" key="2">
    <source>
        <dbReference type="ARBA" id="ARBA00022630"/>
    </source>
</evidence>
<dbReference type="PROSITE" id="PS50109">
    <property type="entry name" value="HIS_KIN"/>
    <property type="match status" value="1"/>
</dbReference>
<evidence type="ECO:0000313" key="8">
    <source>
        <dbReference type="EMBL" id="MCL9817540.1"/>
    </source>
</evidence>
<dbReference type="InterPro" id="IPR005467">
    <property type="entry name" value="His_kinase_dom"/>
</dbReference>
<reference evidence="8" key="2">
    <citation type="submission" date="2022-02" db="EMBL/GenBank/DDBJ databases">
        <authorList>
            <person name="Elcheninov A.G."/>
            <person name="Sorokin D.Y."/>
            <person name="Kublanov I.V."/>
        </authorList>
    </citation>
    <scope>NUCLEOTIDE SEQUENCE</scope>
    <source>
        <strain evidence="8">AArc-St2</strain>
    </source>
</reference>
<dbReference type="PROSITE" id="PS50112">
    <property type="entry name" value="PAS"/>
    <property type="match status" value="2"/>
</dbReference>
<dbReference type="Gene3D" id="1.10.287.130">
    <property type="match status" value="1"/>
</dbReference>
<dbReference type="PANTHER" id="PTHR47429:SF2">
    <property type="entry name" value="PROTEIN TWIN LOV 1"/>
    <property type="match status" value="1"/>
</dbReference>
<dbReference type="InterPro" id="IPR036890">
    <property type="entry name" value="HATPase_C_sf"/>
</dbReference>
<dbReference type="Pfam" id="PF02518">
    <property type="entry name" value="HATPase_c"/>
    <property type="match status" value="1"/>
</dbReference>
<evidence type="ECO:0000259" key="7">
    <source>
        <dbReference type="PROSITE" id="PS50113"/>
    </source>
</evidence>
<keyword evidence="1" id="KW-0597">Phosphoprotein</keyword>
<protein>
    <submittedName>
        <fullName evidence="8">PAS domain-containing protein</fullName>
    </submittedName>
</protein>
<evidence type="ECO:0000256" key="3">
    <source>
        <dbReference type="ARBA" id="ARBA00022643"/>
    </source>
</evidence>
<keyword evidence="2" id="KW-0285">Flavoprotein</keyword>
<evidence type="ECO:0000259" key="6">
    <source>
        <dbReference type="PROSITE" id="PS50112"/>
    </source>
</evidence>
<dbReference type="GO" id="GO:0000155">
    <property type="term" value="F:phosphorelay sensor kinase activity"/>
    <property type="evidence" value="ECO:0007669"/>
    <property type="project" value="InterPro"/>
</dbReference>
<dbReference type="NCBIfam" id="TIGR00229">
    <property type="entry name" value="sensory_box"/>
    <property type="match status" value="2"/>
</dbReference>
<evidence type="ECO:0000256" key="4">
    <source>
        <dbReference type="ARBA" id="ARBA00022991"/>
    </source>
</evidence>
<dbReference type="SUPFAM" id="SSF55874">
    <property type="entry name" value="ATPase domain of HSP90 chaperone/DNA topoisomerase II/histidine kinase"/>
    <property type="match status" value="1"/>
</dbReference>
<evidence type="ECO:0000313" key="9">
    <source>
        <dbReference type="Proteomes" id="UP001203207"/>
    </source>
</evidence>
<dbReference type="PROSITE" id="PS50113">
    <property type="entry name" value="PAC"/>
    <property type="match status" value="2"/>
</dbReference>
<keyword evidence="4" id="KW-0157">Chromophore</keyword>